<reference evidence="1 2" key="1">
    <citation type="submission" date="2010-07" db="EMBL/GenBank/DDBJ databases">
        <authorList>
            <person name="Muzny D."/>
            <person name="Qin X."/>
            <person name="Deng J."/>
            <person name="Jiang H."/>
            <person name="Liu Y."/>
            <person name="Qu J."/>
            <person name="Song X.-Z."/>
            <person name="Zhang L."/>
            <person name="Thornton R."/>
            <person name="Coyle M."/>
            <person name="Francisco L."/>
            <person name="Jackson L."/>
            <person name="Javaid M."/>
            <person name="Korchina V."/>
            <person name="Kovar C."/>
            <person name="Mata R."/>
            <person name="Mathew T."/>
            <person name="Ngo R."/>
            <person name="Nguyen L."/>
            <person name="Nguyen N."/>
            <person name="Okwuonu G."/>
            <person name="Ongeri F."/>
            <person name="Pham C."/>
            <person name="Simmons D."/>
            <person name="Wilczek-Boney K."/>
            <person name="Hale W."/>
            <person name="Jakkamsetti A."/>
            <person name="Pham P."/>
            <person name="Ruth R."/>
            <person name="San Lucas F."/>
            <person name="Warren J."/>
            <person name="Zhang J."/>
            <person name="Zhao Z."/>
            <person name="Zhou C."/>
            <person name="Zhu D."/>
            <person name="Lee S."/>
            <person name="Bess C."/>
            <person name="Blankenburg K."/>
            <person name="Forbes L."/>
            <person name="Fu Q."/>
            <person name="Gubbala S."/>
            <person name="Hirani K."/>
            <person name="Jayaseelan J.C."/>
            <person name="Lara F."/>
            <person name="Munidasa M."/>
            <person name="Palculict T."/>
            <person name="Patil S."/>
            <person name="Pu L.-L."/>
            <person name="Saada N."/>
            <person name="Tang L."/>
            <person name="Weissenberger G."/>
            <person name="Zhu Y."/>
            <person name="Hemphill L."/>
            <person name="Shang Y."/>
            <person name="Youmans B."/>
            <person name="Ayvaz T."/>
            <person name="Ross M."/>
            <person name="Santibanez J."/>
            <person name="Aqrawi P."/>
            <person name="Gross S."/>
            <person name="Joshi V."/>
            <person name="Fowler G."/>
            <person name="Nazareth L."/>
            <person name="Reid J."/>
            <person name="Worley K."/>
            <person name="Petrosino J."/>
            <person name="Highlander S."/>
            <person name="Gibbs R."/>
        </authorList>
    </citation>
    <scope>NUCLEOTIDE SEQUENCE [LARGE SCALE GENOMIC DNA]</scope>
    <source>
        <strain evidence="1 2">ATCC 700338</strain>
    </source>
</reference>
<dbReference type="EMBL" id="AEEL01000002">
    <property type="protein sequence ID" value="EFM28386.1"/>
    <property type="molecule type" value="Genomic_DNA"/>
</dbReference>
<keyword evidence="2" id="KW-1185">Reference proteome</keyword>
<protein>
    <submittedName>
        <fullName evidence="1">Uncharacterized protein</fullName>
    </submittedName>
</protein>
<evidence type="ECO:0000313" key="2">
    <source>
        <dbReference type="Proteomes" id="UP000004290"/>
    </source>
</evidence>
<dbReference type="AlphaFoldDB" id="E0PBB2"/>
<evidence type="ECO:0000313" key="1">
    <source>
        <dbReference type="EMBL" id="EFM28386.1"/>
    </source>
</evidence>
<proteinExistence type="predicted"/>
<sequence length="131" mass="14272">MTLCLNAFLGGEKNIMKKALVGFLASLTVVAGLASAQGVKADEIMSGNTSKVTTKHSGKALDVAANSNDDSGDHVIIMSYASLTPEETNQLTRLTHYKKAGRLYTKKLNNNETRIKVPSFFVYIVIIYKMQ</sequence>
<gene>
    <name evidence="1" type="ORF">HMPREF9319_0135</name>
</gene>
<comment type="caution">
    <text evidence="1">The sequence shown here is derived from an EMBL/GenBank/DDBJ whole genome shotgun (WGS) entry which is preliminary data.</text>
</comment>
<accession>E0PBB2</accession>
<name>E0PBB2_STREI</name>
<organism evidence="1 2">
    <name type="scientific">Streptococcus equinus ATCC 700338</name>
    <dbReference type="NCBI Taxonomy" id="864569"/>
    <lineage>
        <taxon>Bacteria</taxon>
        <taxon>Bacillati</taxon>
        <taxon>Bacillota</taxon>
        <taxon>Bacilli</taxon>
        <taxon>Lactobacillales</taxon>
        <taxon>Streptococcaceae</taxon>
        <taxon>Streptococcus</taxon>
    </lineage>
</organism>
<dbReference type="HOGENOM" id="CLU_2095538_0_0_9"/>
<dbReference type="Proteomes" id="UP000004290">
    <property type="component" value="Unassembled WGS sequence"/>
</dbReference>